<evidence type="ECO:0000256" key="1">
    <source>
        <dbReference type="SAM" id="MobiDB-lite"/>
    </source>
</evidence>
<dbReference type="SUPFAM" id="SSF47113">
    <property type="entry name" value="Histone-fold"/>
    <property type="match status" value="1"/>
</dbReference>
<sequence length="341" mass="37062">MASSSRPTPPHISRLSSSADIPTPDPKDEDEEMDEVISEEEEQVDELVSDESPSEAEDAKDEPYRPGEGKRKPGQTLLPQVRIENILQADGVTSNLALSKEGFFILSIATEEFIRRMAQGSLQEARRQQRNNITYQDMEMIPAPLPLSSALRLREMYKQSEQALLDFDPASAPPQPSQPAAIPKAMLNSAPPKPPKKSKPKTNGTEKPNGFNIHTLKVVPDPHVMQPPAEQTNSRTPGAGVLDARPWTHWSDPIVFETKRNTNSATSSAPKSGKAPHEAADTPKEKVAFAKHEPSAPGHHDEARGNVLDAKPEGHAGSASGLLDTRATGSNTGRTIYSQES</sequence>
<feature type="compositionally biased region" description="Polar residues" evidence="1">
    <location>
        <begin position="261"/>
        <end position="270"/>
    </location>
</feature>
<evidence type="ECO:0000259" key="2">
    <source>
        <dbReference type="Pfam" id="PF00808"/>
    </source>
</evidence>
<feature type="compositionally biased region" description="Acidic residues" evidence="1">
    <location>
        <begin position="27"/>
        <end position="60"/>
    </location>
</feature>
<dbReference type="Proteomes" id="UP001383192">
    <property type="component" value="Unassembled WGS sequence"/>
</dbReference>
<dbReference type="InterPro" id="IPR003958">
    <property type="entry name" value="CBFA_NFYB_domain"/>
</dbReference>
<dbReference type="AlphaFoldDB" id="A0AAW0E472"/>
<dbReference type="GO" id="GO:0046982">
    <property type="term" value="F:protein heterodimerization activity"/>
    <property type="evidence" value="ECO:0007669"/>
    <property type="project" value="InterPro"/>
</dbReference>
<proteinExistence type="predicted"/>
<dbReference type="InterPro" id="IPR009072">
    <property type="entry name" value="Histone-fold"/>
</dbReference>
<feature type="compositionally biased region" description="Polar residues" evidence="1">
    <location>
        <begin position="327"/>
        <end position="341"/>
    </location>
</feature>
<protein>
    <recommendedName>
        <fullName evidence="2">Transcription factor CBF/NF-Y/archaeal histone domain-containing protein</fullName>
    </recommendedName>
</protein>
<comment type="caution">
    <text evidence="3">The sequence shown here is derived from an EMBL/GenBank/DDBJ whole genome shotgun (WGS) entry which is preliminary data.</text>
</comment>
<reference evidence="3 4" key="1">
    <citation type="submission" date="2024-01" db="EMBL/GenBank/DDBJ databases">
        <title>A draft genome for a cacao thread blight-causing isolate of Paramarasmius palmivorus.</title>
        <authorList>
            <person name="Baruah I.K."/>
            <person name="Bukari Y."/>
            <person name="Amoako-Attah I."/>
            <person name="Meinhardt L.W."/>
            <person name="Bailey B.A."/>
            <person name="Cohen S.P."/>
        </authorList>
    </citation>
    <scope>NUCLEOTIDE SEQUENCE [LARGE SCALE GENOMIC DNA]</scope>
    <source>
        <strain evidence="3 4">GH-12</strain>
    </source>
</reference>
<feature type="domain" description="Transcription factor CBF/NF-Y/archaeal histone" evidence="2">
    <location>
        <begin position="77"/>
        <end position="139"/>
    </location>
</feature>
<dbReference type="Gene3D" id="1.10.20.10">
    <property type="entry name" value="Histone, subunit A"/>
    <property type="match status" value="1"/>
</dbReference>
<dbReference type="EMBL" id="JAYKXP010000005">
    <property type="protein sequence ID" value="KAK7058595.1"/>
    <property type="molecule type" value="Genomic_DNA"/>
</dbReference>
<feature type="region of interest" description="Disordered" evidence="1">
    <location>
        <begin position="257"/>
        <end position="341"/>
    </location>
</feature>
<feature type="compositionally biased region" description="Basic and acidic residues" evidence="1">
    <location>
        <begin position="275"/>
        <end position="314"/>
    </location>
</feature>
<feature type="compositionally biased region" description="Basic and acidic residues" evidence="1">
    <location>
        <begin position="61"/>
        <end position="71"/>
    </location>
</feature>
<feature type="region of interest" description="Disordered" evidence="1">
    <location>
        <begin position="1"/>
        <end position="76"/>
    </location>
</feature>
<dbReference type="Pfam" id="PF00808">
    <property type="entry name" value="CBFD_NFYB_HMF"/>
    <property type="match status" value="1"/>
</dbReference>
<accession>A0AAW0E472</accession>
<organism evidence="3 4">
    <name type="scientific">Paramarasmius palmivorus</name>
    <dbReference type="NCBI Taxonomy" id="297713"/>
    <lineage>
        <taxon>Eukaryota</taxon>
        <taxon>Fungi</taxon>
        <taxon>Dikarya</taxon>
        <taxon>Basidiomycota</taxon>
        <taxon>Agaricomycotina</taxon>
        <taxon>Agaricomycetes</taxon>
        <taxon>Agaricomycetidae</taxon>
        <taxon>Agaricales</taxon>
        <taxon>Marasmiineae</taxon>
        <taxon>Marasmiaceae</taxon>
        <taxon>Paramarasmius</taxon>
    </lineage>
</organism>
<feature type="region of interest" description="Disordered" evidence="1">
    <location>
        <begin position="167"/>
        <end position="245"/>
    </location>
</feature>
<evidence type="ECO:0000313" key="3">
    <source>
        <dbReference type="EMBL" id="KAK7058595.1"/>
    </source>
</evidence>
<evidence type="ECO:0000313" key="4">
    <source>
        <dbReference type="Proteomes" id="UP001383192"/>
    </source>
</evidence>
<gene>
    <name evidence="3" type="ORF">VNI00_002231</name>
</gene>
<keyword evidence="4" id="KW-1185">Reference proteome</keyword>
<name>A0AAW0E472_9AGAR</name>